<dbReference type="EMBL" id="CABFOC020000062">
    <property type="protein sequence ID" value="CAH0055845.1"/>
    <property type="molecule type" value="Genomic_DNA"/>
</dbReference>
<comment type="caution">
    <text evidence="2">The sequence shown here is derived from an EMBL/GenBank/DDBJ whole genome shotgun (WGS) entry which is preliminary data.</text>
</comment>
<dbReference type="AlphaFoldDB" id="A0A9N9ZGA8"/>
<dbReference type="Proteomes" id="UP000775872">
    <property type="component" value="Unassembled WGS sequence"/>
</dbReference>
<accession>A0A9N9ZGA8</accession>
<feature type="domain" description="GED" evidence="1">
    <location>
        <begin position="184"/>
        <end position="266"/>
    </location>
</feature>
<gene>
    <name evidence="2" type="ORF">CSOL1703_00018006</name>
</gene>
<evidence type="ECO:0000313" key="3">
    <source>
        <dbReference type="Proteomes" id="UP000775872"/>
    </source>
</evidence>
<evidence type="ECO:0000313" key="2">
    <source>
        <dbReference type="EMBL" id="CAH0055845.1"/>
    </source>
</evidence>
<name>A0A9N9ZGA8_9HYPO</name>
<sequence length="266" mass="30586">MPRVEDNCGRHFPRARTGVRRDIAFPVYRRGQGMNSTWSRSEFDVVKERIRRSMGPRIVVGHVQPYGYLRSEILEVVNDILKPMVDHIAIQETASKPFKNDLEVKLRELLTSHIEGHPITYNHYLTDTVQTVQEERRRNSLGKQFLETIGPEQFDSGQKSNIYPARVFKQLGNYIKVDMERSGSELVVDYMEAYFKVVNSRSISLLAYAKAHKKFIDDISVLAAERCLINKLPSLFPSETILDLRDDEVADMATESDALLLERALK</sequence>
<dbReference type="OrthoDB" id="415706at2759"/>
<reference evidence="2" key="1">
    <citation type="submission" date="2021-10" db="EMBL/GenBank/DDBJ databases">
        <authorList>
            <person name="Piombo E."/>
        </authorList>
    </citation>
    <scope>NUCLEOTIDE SEQUENCE</scope>
</reference>
<dbReference type="InterPro" id="IPR020850">
    <property type="entry name" value="GED_dom"/>
</dbReference>
<evidence type="ECO:0000259" key="1">
    <source>
        <dbReference type="PROSITE" id="PS51388"/>
    </source>
</evidence>
<dbReference type="PROSITE" id="PS51388">
    <property type="entry name" value="GED"/>
    <property type="match status" value="1"/>
</dbReference>
<proteinExistence type="predicted"/>
<keyword evidence="3" id="KW-1185">Reference proteome</keyword>
<protein>
    <recommendedName>
        <fullName evidence="1">GED domain-containing protein</fullName>
    </recommendedName>
</protein>
<organism evidence="2 3">
    <name type="scientific">Clonostachys solani</name>
    <dbReference type="NCBI Taxonomy" id="160281"/>
    <lineage>
        <taxon>Eukaryota</taxon>
        <taxon>Fungi</taxon>
        <taxon>Dikarya</taxon>
        <taxon>Ascomycota</taxon>
        <taxon>Pezizomycotina</taxon>
        <taxon>Sordariomycetes</taxon>
        <taxon>Hypocreomycetidae</taxon>
        <taxon>Hypocreales</taxon>
        <taxon>Bionectriaceae</taxon>
        <taxon>Clonostachys</taxon>
    </lineage>
</organism>